<dbReference type="Gene3D" id="3.50.50.60">
    <property type="entry name" value="FAD/NAD(P)-binding domain"/>
    <property type="match status" value="1"/>
</dbReference>
<dbReference type="SUPFAM" id="SSF51971">
    <property type="entry name" value="Nucleotide-binding domain"/>
    <property type="match status" value="1"/>
</dbReference>
<dbReference type="AlphaFoldDB" id="F1KWB1"/>
<evidence type="ECO:0000256" key="12">
    <source>
        <dbReference type="PIRSR" id="PIRSR000362-1"/>
    </source>
</evidence>
<evidence type="ECO:0000256" key="4">
    <source>
        <dbReference type="ARBA" id="ARBA00013219"/>
    </source>
</evidence>
<dbReference type="InterPro" id="IPR021163">
    <property type="entry name" value="Ferredox_Rdtase_adrenod"/>
</dbReference>
<protein>
    <recommendedName>
        <fullName evidence="5 11">NADPH:adrenodoxin oxidoreductase, mitochondrial</fullName>
        <ecNumber evidence="4 11">1.18.1.6</ecNumber>
    </recommendedName>
</protein>
<feature type="binding site" evidence="12">
    <location>
        <position position="57"/>
    </location>
    <ligand>
        <name>FAD</name>
        <dbReference type="ChEBI" id="CHEBI:57692"/>
    </ligand>
</feature>
<evidence type="ECO:0000256" key="8">
    <source>
        <dbReference type="ARBA" id="ARBA00022857"/>
    </source>
</evidence>
<keyword evidence="9 11" id="KW-0560">Oxidoreductase</keyword>
<evidence type="ECO:0000313" key="15">
    <source>
        <dbReference type="EMBL" id="ADY42165.1"/>
    </source>
</evidence>
<feature type="binding site" evidence="13">
    <location>
        <position position="376"/>
    </location>
    <ligand>
        <name>NADP(+)</name>
        <dbReference type="ChEBI" id="CHEBI:58349"/>
    </ligand>
</feature>
<evidence type="ECO:0000256" key="2">
    <source>
        <dbReference type="ARBA" id="ARBA00004731"/>
    </source>
</evidence>
<dbReference type="PANTHER" id="PTHR48467:SF1">
    <property type="entry name" value="GLUTAMATE SYNTHASE 1 [NADH], CHLOROPLASTIC-LIKE"/>
    <property type="match status" value="1"/>
</dbReference>
<name>F1KWB1_ASCSU</name>
<organism evidence="15">
    <name type="scientific">Ascaris suum</name>
    <name type="common">Pig roundworm</name>
    <name type="synonym">Ascaris lumbricoides</name>
    <dbReference type="NCBI Taxonomy" id="6253"/>
    <lineage>
        <taxon>Eukaryota</taxon>
        <taxon>Metazoa</taxon>
        <taxon>Ecdysozoa</taxon>
        <taxon>Nematoda</taxon>
        <taxon>Chromadorea</taxon>
        <taxon>Rhabditida</taxon>
        <taxon>Spirurina</taxon>
        <taxon>Ascaridomorpha</taxon>
        <taxon>Ascaridoidea</taxon>
        <taxon>Ascarididae</taxon>
        <taxon>Ascaris</taxon>
    </lineage>
</organism>
<dbReference type="EMBL" id="JI166957">
    <property type="protein sequence ID" value="ADY42165.1"/>
    <property type="molecule type" value="mRNA"/>
</dbReference>
<dbReference type="Gene3D" id="3.40.50.720">
    <property type="entry name" value="NAD(P)-binding Rossmann-like Domain"/>
    <property type="match status" value="1"/>
</dbReference>
<dbReference type="UniPathway" id="UPA00296"/>
<evidence type="ECO:0000259" key="14">
    <source>
        <dbReference type="Pfam" id="PF07992"/>
    </source>
</evidence>
<keyword evidence="8 11" id="KW-0521">NADP</keyword>
<evidence type="ECO:0000256" key="6">
    <source>
        <dbReference type="ARBA" id="ARBA00022630"/>
    </source>
</evidence>
<feature type="domain" description="FAD/NAD(P)-binding" evidence="14">
    <location>
        <begin position="27"/>
        <end position="217"/>
    </location>
</feature>
<evidence type="ECO:0000256" key="10">
    <source>
        <dbReference type="ARBA" id="ARBA00048933"/>
    </source>
</evidence>
<reference evidence="15" key="1">
    <citation type="journal article" date="2011" name="Genome Res.">
        <title>Deep small RNA sequencing from the nematode Ascaris reveals conservation, functional diversification, and novel developmental profiles.</title>
        <authorList>
            <person name="Wang J."/>
            <person name="Czech B."/>
            <person name="Crunk A."/>
            <person name="Wallace A."/>
            <person name="Mitreva M."/>
            <person name="Hannon G.J."/>
            <person name="Davis R.E."/>
        </authorList>
    </citation>
    <scope>NUCLEOTIDE SEQUENCE</scope>
</reference>
<feature type="binding site" evidence="12">
    <location>
        <position position="103"/>
    </location>
    <ligand>
        <name>FAD</name>
        <dbReference type="ChEBI" id="CHEBI:57692"/>
    </ligand>
</feature>
<evidence type="ECO:0000256" key="5">
    <source>
        <dbReference type="ARBA" id="ARBA00016287"/>
    </source>
</evidence>
<comment type="pathway">
    <text evidence="2">Steroid metabolism; cholesterol metabolism.</text>
</comment>
<comment type="similarity">
    <text evidence="3 11">Belongs to the ferredoxin--NADP reductase type 1 family.</text>
</comment>
<evidence type="ECO:0000256" key="1">
    <source>
        <dbReference type="ARBA" id="ARBA00001974"/>
    </source>
</evidence>
<feature type="binding site" evidence="12">
    <location>
        <position position="65"/>
    </location>
    <ligand>
        <name>FAD</name>
        <dbReference type="ChEBI" id="CHEBI:57692"/>
    </ligand>
</feature>
<keyword evidence="7 11" id="KW-0274">FAD</keyword>
<dbReference type="PANTHER" id="PTHR48467">
    <property type="entry name" value="GLUTAMATE SYNTHASE 1 [NADH], CHLOROPLASTIC-LIKE"/>
    <property type="match status" value="1"/>
</dbReference>
<comment type="cofactor">
    <cofactor evidence="1 11 12">
        <name>FAD</name>
        <dbReference type="ChEBI" id="CHEBI:57692"/>
    </cofactor>
</comment>
<dbReference type="InterPro" id="IPR055275">
    <property type="entry name" value="Ferredox_Rdtase"/>
</dbReference>
<feature type="binding site" evidence="13">
    <location>
        <begin position="217"/>
        <end position="218"/>
    </location>
    <ligand>
        <name>NADP(+)</name>
        <dbReference type="ChEBI" id="CHEBI:58349"/>
    </ligand>
</feature>
<feature type="binding site" evidence="12">
    <location>
        <position position="369"/>
    </location>
    <ligand>
        <name>FAD</name>
        <dbReference type="ChEBI" id="CHEBI:57692"/>
    </ligand>
</feature>
<comment type="catalytic activity">
    <reaction evidence="10 11">
        <text>2 reduced [adrenodoxin] + NADP(+) + H(+) = 2 oxidized [adrenodoxin] + NADPH</text>
        <dbReference type="Rhea" id="RHEA:42312"/>
        <dbReference type="Rhea" id="RHEA-COMP:9998"/>
        <dbReference type="Rhea" id="RHEA-COMP:9999"/>
        <dbReference type="ChEBI" id="CHEBI:15378"/>
        <dbReference type="ChEBI" id="CHEBI:33737"/>
        <dbReference type="ChEBI" id="CHEBI:33738"/>
        <dbReference type="ChEBI" id="CHEBI:57783"/>
        <dbReference type="ChEBI" id="CHEBI:58349"/>
        <dbReference type="EC" id="1.18.1.6"/>
    </reaction>
</comment>
<accession>F1KWB1</accession>
<evidence type="ECO:0000256" key="3">
    <source>
        <dbReference type="ARBA" id="ARBA00008312"/>
    </source>
</evidence>
<keyword evidence="6 11" id="KW-0285">Flavoprotein</keyword>
<evidence type="ECO:0000256" key="13">
    <source>
        <dbReference type="PIRSR" id="PIRSR000362-2"/>
    </source>
</evidence>
<dbReference type="PRINTS" id="PR00419">
    <property type="entry name" value="ADXRDTASE"/>
</dbReference>
<dbReference type="EC" id="1.18.1.6" evidence="4 11"/>
<feature type="binding site" evidence="12">
    <location>
        <begin position="376"/>
        <end position="378"/>
    </location>
    <ligand>
        <name>FAD</name>
        <dbReference type="ChEBI" id="CHEBI:57692"/>
    </ligand>
</feature>
<sequence length="467" mass="52030">MMRTVWRMKRLLTFARRCFATFERAPRIAVVGSGPGGMYVCAGVLRRLPQCEVDIVECNAVPYGLIRYGVAPDHPEVKNCINRFDRMFTANADRLRLFCNVCVGRDITFSELCADYDAVVLAYGARRQRRLVVPGVTSRNVFSGGDFVSWYNAVPGAQQPNLNCESAVVIGVGNVALDCCRILLSSGEKRLAQSDIPSEILKHLAQSKVSTVTIVARRGPLDVSFTIKELREQIVMPGCSFAMELSDIDQKTINESLDSLPRPRKRLIELMMKNWNRDAQRKARHCQLLFRRAPTEVIADDAGWVKAVRTRNSQSGAVEDLPCGLLIYSLGYENVLLDGVPKNDDGRIKMRDSARVHTNGETLVYACGWCAHAPRGTISDTQVAQVDSANVAAALCSDVQLKGVKPNIESCLSERLRLKGVRFTTWQEWKAIDEREVQLGKGHGKEREKIMDFEIPPKNGQLDGAKQ</sequence>
<dbReference type="InterPro" id="IPR036188">
    <property type="entry name" value="FAD/NAD-bd_sf"/>
</dbReference>
<feature type="binding site" evidence="13">
    <location>
        <position position="229"/>
    </location>
    <ligand>
        <name>NADP(+)</name>
        <dbReference type="ChEBI" id="CHEBI:58349"/>
    </ligand>
</feature>
<dbReference type="PIRSF" id="PIRSF000362">
    <property type="entry name" value="FNR"/>
    <property type="match status" value="1"/>
</dbReference>
<proteinExistence type="evidence at transcript level"/>
<keyword evidence="11" id="KW-0496">Mitochondrion</keyword>
<evidence type="ECO:0000256" key="11">
    <source>
        <dbReference type="PIRNR" id="PIRNR000362"/>
    </source>
</evidence>
<dbReference type="InterPro" id="IPR023753">
    <property type="entry name" value="FAD/NAD-binding_dom"/>
</dbReference>
<evidence type="ECO:0000256" key="9">
    <source>
        <dbReference type="ARBA" id="ARBA00023002"/>
    </source>
</evidence>
<dbReference type="Pfam" id="PF07992">
    <property type="entry name" value="Pyr_redox_2"/>
    <property type="match status" value="1"/>
</dbReference>
<dbReference type="GO" id="GO:0005739">
    <property type="term" value="C:mitochondrion"/>
    <property type="evidence" value="ECO:0007669"/>
    <property type="project" value="UniProtKB-SubCell"/>
</dbReference>
<comment type="subcellular location">
    <subcellularLocation>
        <location evidence="11">Mitochondrion</location>
    </subcellularLocation>
</comment>
<evidence type="ECO:0000256" key="7">
    <source>
        <dbReference type="ARBA" id="ARBA00022827"/>
    </source>
</evidence>
<dbReference type="GO" id="GO:0008203">
    <property type="term" value="P:cholesterol metabolic process"/>
    <property type="evidence" value="ECO:0007669"/>
    <property type="project" value="UniProtKB-UniPathway"/>
</dbReference>
<dbReference type="GO" id="GO:0016491">
    <property type="term" value="F:oxidoreductase activity"/>
    <property type="evidence" value="ECO:0007669"/>
    <property type="project" value="UniProtKB-KW"/>
</dbReference>